<comment type="caution">
    <text evidence="1">The sequence shown here is derived from an EMBL/GenBank/DDBJ whole genome shotgun (WGS) entry which is preliminary data.</text>
</comment>
<organism evidence="1 2">
    <name type="scientific">Iris pallida</name>
    <name type="common">Sweet iris</name>
    <dbReference type="NCBI Taxonomy" id="29817"/>
    <lineage>
        <taxon>Eukaryota</taxon>
        <taxon>Viridiplantae</taxon>
        <taxon>Streptophyta</taxon>
        <taxon>Embryophyta</taxon>
        <taxon>Tracheophyta</taxon>
        <taxon>Spermatophyta</taxon>
        <taxon>Magnoliopsida</taxon>
        <taxon>Liliopsida</taxon>
        <taxon>Asparagales</taxon>
        <taxon>Iridaceae</taxon>
        <taxon>Iridoideae</taxon>
        <taxon>Irideae</taxon>
        <taxon>Iris</taxon>
    </lineage>
</organism>
<dbReference type="EMBL" id="JANAVB010004398">
    <property type="protein sequence ID" value="KAJ6848915.1"/>
    <property type="molecule type" value="Genomic_DNA"/>
</dbReference>
<reference evidence="1" key="1">
    <citation type="journal article" date="2023" name="GigaByte">
        <title>Genome assembly of the bearded iris, Iris pallida Lam.</title>
        <authorList>
            <person name="Bruccoleri R.E."/>
            <person name="Oakeley E.J."/>
            <person name="Faust A.M.E."/>
            <person name="Altorfer M."/>
            <person name="Dessus-Babus S."/>
            <person name="Burckhardt D."/>
            <person name="Oertli M."/>
            <person name="Naumann U."/>
            <person name="Petersen F."/>
            <person name="Wong J."/>
        </authorList>
    </citation>
    <scope>NUCLEOTIDE SEQUENCE</scope>
    <source>
        <strain evidence="1">GSM-AAB239-AS_SAM_17_03QT</strain>
    </source>
</reference>
<dbReference type="Proteomes" id="UP001140949">
    <property type="component" value="Unassembled WGS sequence"/>
</dbReference>
<evidence type="ECO:0000313" key="2">
    <source>
        <dbReference type="Proteomes" id="UP001140949"/>
    </source>
</evidence>
<accession>A0AAX6I904</accession>
<evidence type="ECO:0000313" key="1">
    <source>
        <dbReference type="EMBL" id="KAJ6848915.1"/>
    </source>
</evidence>
<keyword evidence="2" id="KW-1185">Reference proteome</keyword>
<reference evidence="1" key="2">
    <citation type="submission" date="2023-04" db="EMBL/GenBank/DDBJ databases">
        <authorList>
            <person name="Bruccoleri R.E."/>
            <person name="Oakeley E.J."/>
            <person name="Faust A.-M."/>
            <person name="Dessus-Babus S."/>
            <person name="Altorfer M."/>
            <person name="Burckhardt D."/>
            <person name="Oertli M."/>
            <person name="Naumann U."/>
            <person name="Petersen F."/>
            <person name="Wong J."/>
        </authorList>
    </citation>
    <scope>NUCLEOTIDE SEQUENCE</scope>
    <source>
        <strain evidence="1">GSM-AAB239-AS_SAM_17_03QT</strain>
        <tissue evidence="1">Leaf</tissue>
    </source>
</reference>
<protein>
    <submittedName>
        <fullName evidence="1">Uncharacterized protein</fullName>
    </submittedName>
</protein>
<sequence>MAMVINVPIGNKAAPADSLRGFYHDAQRRRWWKSSPQQRLDDLLRGSSMAMARLHFSGNDDGDWVDYLWQSTVACRVPPMVSGDVS</sequence>
<proteinExistence type="predicted"/>
<name>A0AAX6I904_IRIPA</name>
<gene>
    <name evidence="1" type="ORF">M6B38_272035</name>
</gene>
<dbReference type="AlphaFoldDB" id="A0AAX6I904"/>